<evidence type="ECO:0000313" key="2">
    <source>
        <dbReference type="Proteomes" id="UP001320159"/>
    </source>
</evidence>
<keyword evidence="2" id="KW-1185">Reference proteome</keyword>
<dbReference type="AlphaFoldDB" id="A0AAP2W761"/>
<comment type="caution">
    <text evidence="1">The sequence shown here is derived from an EMBL/GenBank/DDBJ whole genome shotgun (WGS) entry which is preliminary data.</text>
</comment>
<proteinExistence type="predicted"/>
<dbReference type="Proteomes" id="UP001320159">
    <property type="component" value="Unassembled WGS sequence"/>
</dbReference>
<dbReference type="EMBL" id="PGCK01000005">
    <property type="protein sequence ID" value="MCD1294761.1"/>
    <property type="molecule type" value="Genomic_DNA"/>
</dbReference>
<name>A0AAP2W761_9EURY</name>
<organism evidence="1 2">
    <name type="scientific">Methanooceanicella nereidis</name>
    <dbReference type="NCBI Taxonomy" id="2052831"/>
    <lineage>
        <taxon>Archaea</taxon>
        <taxon>Methanobacteriati</taxon>
        <taxon>Methanobacteriota</taxon>
        <taxon>Stenosarchaea group</taxon>
        <taxon>Methanomicrobia</taxon>
        <taxon>Methanocellales</taxon>
        <taxon>Methanocellaceae</taxon>
        <taxon>Methanooceanicella</taxon>
    </lineage>
</organism>
<reference evidence="1 2" key="1">
    <citation type="submission" date="2017-11" db="EMBL/GenBank/DDBJ databases">
        <title>Isolation and Characterization of Family Methanocellaceae Species from Potential Methane Hydrate Area Offshore Southwestern Taiwan.</title>
        <authorList>
            <person name="Zhang W.-L."/>
            <person name="Chen W.-C."/>
            <person name="Lai M.-C."/>
            <person name="Chen S.-C."/>
        </authorList>
    </citation>
    <scope>NUCLEOTIDE SEQUENCE [LARGE SCALE GENOMIC DNA]</scope>
    <source>
        <strain evidence="1 2">CWC-04</strain>
    </source>
</reference>
<evidence type="ECO:0000313" key="1">
    <source>
        <dbReference type="EMBL" id="MCD1294761.1"/>
    </source>
</evidence>
<protein>
    <submittedName>
        <fullName evidence="1">Uncharacterized protein</fullName>
    </submittedName>
</protein>
<accession>A0AAP2W761</accession>
<dbReference type="RefSeq" id="WP_230741596.1">
    <property type="nucleotide sequence ID" value="NZ_PGCK01000005.1"/>
</dbReference>
<sequence>MDDSIEKCKYLIFLDSWFCRLKGQKDPNCEKCSILCTRKIRPEVDNDDSSGFLKRIKIW</sequence>
<gene>
    <name evidence="1" type="ORF">CUJ83_07085</name>
</gene>